<dbReference type="InterPro" id="IPR013320">
    <property type="entry name" value="ConA-like_dom_sf"/>
</dbReference>
<dbReference type="InterPro" id="IPR036705">
    <property type="entry name" value="Ribosyl_crysJ1_sf"/>
</dbReference>
<dbReference type="Pfam" id="PF03747">
    <property type="entry name" value="ADP_ribosyl_GH"/>
    <property type="match status" value="1"/>
</dbReference>
<gene>
    <name evidence="1" type="ORF">J2Z65_006051</name>
</gene>
<reference evidence="1 2" key="1">
    <citation type="submission" date="2021-03" db="EMBL/GenBank/DDBJ databases">
        <title>Genomic Encyclopedia of Type Strains, Phase IV (KMG-IV): sequencing the most valuable type-strain genomes for metagenomic binning, comparative biology and taxonomic classification.</title>
        <authorList>
            <person name="Goeker M."/>
        </authorList>
    </citation>
    <scope>NUCLEOTIDE SEQUENCE [LARGE SCALE GENOMIC DNA]</scope>
    <source>
        <strain evidence="1 2">DSM 24950</strain>
    </source>
</reference>
<protein>
    <submittedName>
        <fullName evidence="1">ADP-ribosylglycohydrolase</fullName>
    </submittedName>
</protein>
<evidence type="ECO:0000313" key="2">
    <source>
        <dbReference type="Proteomes" id="UP001519344"/>
    </source>
</evidence>
<dbReference type="Gene3D" id="1.10.4080.10">
    <property type="entry name" value="ADP-ribosylation/Crystallin J1"/>
    <property type="match status" value="1"/>
</dbReference>
<dbReference type="SUPFAM" id="SSF49899">
    <property type="entry name" value="Concanavalin A-like lectins/glucanases"/>
    <property type="match status" value="1"/>
</dbReference>
<dbReference type="Gene3D" id="2.60.120.560">
    <property type="entry name" value="Exo-inulinase, domain 1"/>
    <property type="match status" value="1"/>
</dbReference>
<proteinExistence type="predicted"/>
<sequence length="701" mass="78115">MIPSNYLEKIYAGYLGMNIGIRLGAPVEPTIWTYERIQNTYGDITDYVKEFKNFAADDDANGPFYFLRALYDDAKDRDITPNDVARAWLNYAREGIGMFWWGGYGISTEHTAYINLKKGIEAPQSGSIEQNGLIIAEQIGGQIFIDTWGLVNPCNPQKAADFGEAAARVSHDGEGVLGARFFCAAISKAFETSDINEIIEAGLAQIPADSIYAKVSRAVLAFHAQHPDDFRACRDMLERDWGYDKYTGVCHIIPNAGVCVLSMIYGQGDFNRTVEIATMCGWDTDCNAGNVGTVLGVACGLEGIADKYRKPINDSIVMSGISGFMNILDIPTYAKELAILGHRLANVPCPEGLAQSFTEHDIYFDFELPGSTHNIRISDPFFCQAKHSTEKSFKGTGSLEVVFDRMTRGEKSKVFYKPFYTRDDFSDERYSPTFAPKASSGQKVSMQIFLDQWGGNETMGIAPYVRLSKSKKELVQGYVKLVDQEWVHVEFVIPDSEGELIDEVGIVLEAYSTRKPKSLGRIFIDEFRIYGNADYTIDFNKQLSNFGCITPFAHNNGAWSLEDGAMYLMTAEPSEAYTGNYFAKDYSVSVQLNPQSGHSHLVAVRAQGAMRGYHVGFDGANQVALYINNFGFTKLAGAEFPWQLGKDYDFKVTVQGNTLTFAIDGQEVLKHTDDTFDYGMYGVSTRTAARTYFRHIRFTEI</sequence>
<organism evidence="1 2">
    <name type="scientific">Paenibacillus aceris</name>
    <dbReference type="NCBI Taxonomy" id="869555"/>
    <lineage>
        <taxon>Bacteria</taxon>
        <taxon>Bacillati</taxon>
        <taxon>Bacillota</taxon>
        <taxon>Bacilli</taxon>
        <taxon>Bacillales</taxon>
        <taxon>Paenibacillaceae</taxon>
        <taxon>Paenibacillus</taxon>
    </lineage>
</organism>
<dbReference type="SUPFAM" id="SSF101478">
    <property type="entry name" value="ADP-ribosylglycohydrolase"/>
    <property type="match status" value="1"/>
</dbReference>
<dbReference type="Proteomes" id="UP001519344">
    <property type="component" value="Unassembled WGS sequence"/>
</dbReference>
<name>A0ABS4I790_9BACL</name>
<evidence type="ECO:0000313" key="1">
    <source>
        <dbReference type="EMBL" id="MBP1966790.1"/>
    </source>
</evidence>
<accession>A0ABS4I790</accession>
<comment type="caution">
    <text evidence="1">The sequence shown here is derived from an EMBL/GenBank/DDBJ whole genome shotgun (WGS) entry which is preliminary data.</text>
</comment>
<dbReference type="InterPro" id="IPR005502">
    <property type="entry name" value="Ribosyl_crysJ1"/>
</dbReference>
<keyword evidence="2" id="KW-1185">Reference proteome</keyword>
<dbReference type="EMBL" id="JAGGKV010000025">
    <property type="protein sequence ID" value="MBP1966790.1"/>
    <property type="molecule type" value="Genomic_DNA"/>
</dbReference>
<dbReference type="Gene3D" id="2.60.120.260">
    <property type="entry name" value="Galactose-binding domain-like"/>
    <property type="match status" value="1"/>
</dbReference>